<gene>
    <name evidence="6" type="ORF">E1301_Tti017327</name>
</gene>
<dbReference type="InterPro" id="IPR010681">
    <property type="entry name" value="PRF/CT"/>
</dbReference>
<dbReference type="EMBL" id="SOYY01000009">
    <property type="protein sequence ID" value="KAA0717238.1"/>
    <property type="molecule type" value="Genomic_DNA"/>
</dbReference>
<feature type="compositionally biased region" description="Polar residues" evidence="5">
    <location>
        <begin position="161"/>
        <end position="230"/>
    </location>
</feature>
<dbReference type="AlphaFoldDB" id="A0A5A9P5L9"/>
<dbReference type="GO" id="GO:0007166">
    <property type="term" value="P:cell surface receptor signaling pathway"/>
    <property type="evidence" value="ECO:0007669"/>
    <property type="project" value="TreeGrafter"/>
</dbReference>
<evidence type="ECO:0000313" key="6">
    <source>
        <dbReference type="EMBL" id="KAA0717238.1"/>
    </source>
</evidence>
<reference evidence="6 7" key="1">
    <citation type="journal article" date="2019" name="Mol. Ecol. Resour.">
        <title>Chromosome-level genome assembly of Triplophysa tibetana, a fish adapted to the harsh high-altitude environment of the Tibetan Plateau.</title>
        <authorList>
            <person name="Yang X."/>
            <person name="Liu H."/>
            <person name="Ma Z."/>
            <person name="Zou Y."/>
            <person name="Zou M."/>
            <person name="Mao Y."/>
            <person name="Li X."/>
            <person name="Wang H."/>
            <person name="Chen T."/>
            <person name="Wang W."/>
            <person name="Yang R."/>
        </authorList>
    </citation>
    <scope>NUCLEOTIDE SEQUENCE [LARGE SCALE GENOMIC DNA]</scope>
    <source>
        <strain evidence="6">TTIB1903HZAU</strain>
        <tissue evidence="6">Muscle</tissue>
    </source>
</reference>
<evidence type="ECO:0000256" key="5">
    <source>
        <dbReference type="SAM" id="MobiDB-lite"/>
    </source>
</evidence>
<organism evidence="6 7">
    <name type="scientific">Triplophysa tibetana</name>
    <dbReference type="NCBI Taxonomy" id="1572043"/>
    <lineage>
        <taxon>Eukaryota</taxon>
        <taxon>Metazoa</taxon>
        <taxon>Chordata</taxon>
        <taxon>Craniata</taxon>
        <taxon>Vertebrata</taxon>
        <taxon>Euteleostomi</taxon>
        <taxon>Actinopterygii</taxon>
        <taxon>Neopterygii</taxon>
        <taxon>Teleostei</taxon>
        <taxon>Ostariophysi</taxon>
        <taxon>Cypriniformes</taxon>
        <taxon>Nemacheilidae</taxon>
        <taxon>Triplophysa</taxon>
    </lineage>
</organism>
<evidence type="ECO:0000256" key="1">
    <source>
        <dbReference type="ARBA" id="ARBA00004613"/>
    </source>
</evidence>
<keyword evidence="4" id="KW-0964">Secreted</keyword>
<dbReference type="SUPFAM" id="SSF47266">
    <property type="entry name" value="4-helical cytokines"/>
    <property type="match status" value="1"/>
</dbReference>
<comment type="caution">
    <text evidence="6">The sequence shown here is derived from an EMBL/GenBank/DDBJ whole genome shotgun (WGS) entry which is preliminary data.</text>
</comment>
<dbReference type="PANTHER" id="PTHR21353:SF9">
    <property type="match status" value="1"/>
</dbReference>
<keyword evidence="3" id="KW-0202">Cytokine</keyword>
<dbReference type="InterPro" id="IPR009079">
    <property type="entry name" value="4_helix_cytokine-like_core"/>
</dbReference>
<dbReference type="PANTHER" id="PTHR21353">
    <property type="match status" value="1"/>
</dbReference>
<sequence>MCMPFESSTFPLGQRGSLTFSHSLHLTRTIRSRVQKLLTRYKQQMFGDELFEYREIMLNTLPAVTVSYQIWLQMQNVFVQDIKRLQLANHHLQTFWTHLEDQRQLLEKENEENIGELRRDKRGRTQATLCQRFMVLQIDLRDLIRQVNSQLENLIPKQDPHSTSTKSPLPYSTPTSNRIPTTHRSTASTNLYMRTKLQTASNTNAPQSSTTHTSTQANTKLSAKTEKTSVGVTVTPKSTKKLTVLRSGESQPSEDRQQRTNVSSGSSRWYQHLKGYVILRDLERFLSRLARDYTVLQAKQT</sequence>
<dbReference type="Proteomes" id="UP000324632">
    <property type="component" value="Chromosome 9"/>
</dbReference>
<name>A0A5A9P5L9_9TELE</name>
<feature type="region of interest" description="Disordered" evidence="5">
    <location>
        <begin position="154"/>
        <end position="230"/>
    </location>
</feature>
<accession>A0A5A9P5L9</accession>
<dbReference type="GO" id="GO:0005615">
    <property type="term" value="C:extracellular space"/>
    <property type="evidence" value="ECO:0007669"/>
    <property type="project" value="UniProtKB-KW"/>
</dbReference>
<evidence type="ECO:0000256" key="3">
    <source>
        <dbReference type="ARBA" id="ARBA00022514"/>
    </source>
</evidence>
<evidence type="ECO:0000256" key="2">
    <source>
        <dbReference type="ARBA" id="ARBA00007432"/>
    </source>
</evidence>
<feature type="region of interest" description="Disordered" evidence="5">
    <location>
        <begin position="243"/>
        <end position="266"/>
    </location>
</feature>
<evidence type="ECO:0000313" key="7">
    <source>
        <dbReference type="Proteomes" id="UP000324632"/>
    </source>
</evidence>
<dbReference type="GO" id="GO:0005125">
    <property type="term" value="F:cytokine activity"/>
    <property type="evidence" value="ECO:0007669"/>
    <property type="project" value="UniProtKB-KW"/>
</dbReference>
<proteinExistence type="inferred from homology"/>
<protein>
    <submittedName>
        <fullName evidence="6">Uncharacterized protein</fullName>
    </submittedName>
</protein>
<evidence type="ECO:0000256" key="4">
    <source>
        <dbReference type="ARBA" id="ARBA00022525"/>
    </source>
</evidence>
<comment type="subcellular location">
    <subcellularLocation>
        <location evidence="1">Secreted</location>
    </subcellularLocation>
</comment>
<keyword evidence="7" id="KW-1185">Reference proteome</keyword>
<comment type="similarity">
    <text evidence="2">Belongs to the IL-6 superfamily.</text>
</comment>
<dbReference type="Gene3D" id="1.20.1250.10">
    <property type="match status" value="2"/>
</dbReference>